<proteinExistence type="predicted"/>
<name>A0ABV4NBN7_9VIBR</name>
<keyword evidence="2" id="KW-1185">Reference proteome</keyword>
<dbReference type="Proteomes" id="UP001570417">
    <property type="component" value="Unassembled WGS sequence"/>
</dbReference>
<dbReference type="EMBL" id="JBFRUW010000035">
    <property type="protein sequence ID" value="MFA0568698.1"/>
    <property type="molecule type" value="Genomic_DNA"/>
</dbReference>
<reference evidence="1 2" key="1">
    <citation type="journal article" date="2024" name="ISME J.">
        <title>Tailless and filamentous prophages are predominant in marine Vibrio.</title>
        <authorList>
            <person name="Steensen K."/>
            <person name="Seneca J."/>
            <person name="Bartlau N."/>
            <person name="Yu X.A."/>
            <person name="Hussain F.A."/>
            <person name="Polz M.F."/>
        </authorList>
    </citation>
    <scope>NUCLEOTIDE SEQUENCE [LARGE SCALE GENOMIC DNA]</scope>
    <source>
        <strain evidence="1 2">10N.222.51.A1</strain>
    </source>
</reference>
<organism evidence="1 2">
    <name type="scientific">Vibrio gallaecicus</name>
    <dbReference type="NCBI Taxonomy" id="552386"/>
    <lineage>
        <taxon>Bacteria</taxon>
        <taxon>Pseudomonadati</taxon>
        <taxon>Pseudomonadota</taxon>
        <taxon>Gammaproteobacteria</taxon>
        <taxon>Vibrionales</taxon>
        <taxon>Vibrionaceae</taxon>
        <taxon>Vibrio</taxon>
    </lineage>
</organism>
<evidence type="ECO:0000313" key="1">
    <source>
        <dbReference type="EMBL" id="MFA0568698.1"/>
    </source>
</evidence>
<protein>
    <submittedName>
        <fullName evidence="1">DUF1643 domain-containing protein</fullName>
    </submittedName>
</protein>
<accession>A0ABV4NBN7</accession>
<gene>
    <name evidence="1" type="ORF">AB4566_10460</name>
</gene>
<evidence type="ECO:0000313" key="2">
    <source>
        <dbReference type="Proteomes" id="UP001570417"/>
    </source>
</evidence>
<dbReference type="Pfam" id="PF07799">
    <property type="entry name" value="DUF1643"/>
    <property type="match status" value="1"/>
</dbReference>
<dbReference type="InterPro" id="IPR012441">
    <property type="entry name" value="DUF1643"/>
</dbReference>
<dbReference type="RefSeq" id="WP_372266070.1">
    <property type="nucleotide sequence ID" value="NZ_JBFRUW010000035.1"/>
</dbReference>
<comment type="caution">
    <text evidence="1">The sequence shown here is derived from an EMBL/GenBank/DDBJ whole genome shotgun (WGS) entry which is preliminary data.</text>
</comment>
<sequence length="198" mass="22895">MRNKFEVTGLFYQQGNYKCRKYLDIKRVDSNQNSPDVMVVMMNPGSSYPLDNIDDNTVASDAVPDKTQDQIMRIMDNSNFDYARILNLSDLRTPKSNDLYKFIKSSESKTFPHSIFDGKRREELKYLFVQGVPVIYGWGVNKTLESLAKSAIEAIDCPDPVGLKKAETLYSYYHPLPQVYKDQIEWVKVVTEQLKKRT</sequence>